<dbReference type="AlphaFoldDB" id="A0A9E2KUH4"/>
<proteinExistence type="predicted"/>
<evidence type="ECO:0000313" key="1">
    <source>
        <dbReference type="EMBL" id="MBU3829377.1"/>
    </source>
</evidence>
<dbReference type="EMBL" id="JAHLFK010000002">
    <property type="protein sequence ID" value="MBU3829377.1"/>
    <property type="molecule type" value="Genomic_DNA"/>
</dbReference>
<sequence length="129" mass="14075">MSKNILLGAILGGTATYVAWKTLSAKQKESIKENISSCVTDFADASTDYALNALDIIDEKLAEYEASDKVSDLSSRFSEAADGVKNKASKVVDHFTNEDFDKQTADIRQQLAKSAEPDIVIDATKEKHD</sequence>
<reference evidence="1" key="2">
    <citation type="submission" date="2021-04" db="EMBL/GenBank/DDBJ databases">
        <authorList>
            <person name="Gilroy R."/>
        </authorList>
    </citation>
    <scope>NUCLEOTIDE SEQUENCE</scope>
    <source>
        <strain evidence="1">876</strain>
    </source>
</reference>
<dbReference type="Proteomes" id="UP000824180">
    <property type="component" value="Unassembled WGS sequence"/>
</dbReference>
<evidence type="ECO:0000313" key="2">
    <source>
        <dbReference type="Proteomes" id="UP000824180"/>
    </source>
</evidence>
<gene>
    <name evidence="1" type="ORF">H9843_00500</name>
</gene>
<reference evidence="1" key="1">
    <citation type="journal article" date="2021" name="PeerJ">
        <title>Extensive microbial diversity within the chicken gut microbiome revealed by metagenomics and culture.</title>
        <authorList>
            <person name="Gilroy R."/>
            <person name="Ravi A."/>
            <person name="Getino M."/>
            <person name="Pursley I."/>
            <person name="Horton D.L."/>
            <person name="Alikhan N.F."/>
            <person name="Baker D."/>
            <person name="Gharbi K."/>
            <person name="Hall N."/>
            <person name="Watson M."/>
            <person name="Adriaenssens E.M."/>
            <person name="Foster-Nyarko E."/>
            <person name="Jarju S."/>
            <person name="Secka A."/>
            <person name="Antonio M."/>
            <person name="Oren A."/>
            <person name="Chaudhuri R.R."/>
            <person name="La Ragione R."/>
            <person name="Hildebrand F."/>
            <person name="Pallen M.J."/>
        </authorList>
    </citation>
    <scope>NUCLEOTIDE SEQUENCE</scope>
    <source>
        <strain evidence="1">876</strain>
    </source>
</reference>
<protein>
    <recommendedName>
        <fullName evidence="3">YtxH domain-containing protein</fullName>
    </recommendedName>
</protein>
<comment type="caution">
    <text evidence="1">The sequence shown here is derived from an EMBL/GenBank/DDBJ whole genome shotgun (WGS) entry which is preliminary data.</text>
</comment>
<organism evidence="1 2">
    <name type="scientific">Candidatus Limosilactobacillus merdavium</name>
    <dbReference type="NCBI Taxonomy" id="2838651"/>
    <lineage>
        <taxon>Bacteria</taxon>
        <taxon>Bacillati</taxon>
        <taxon>Bacillota</taxon>
        <taxon>Bacilli</taxon>
        <taxon>Lactobacillales</taxon>
        <taxon>Lactobacillaceae</taxon>
        <taxon>Limosilactobacillus</taxon>
    </lineage>
</organism>
<evidence type="ECO:0008006" key="3">
    <source>
        <dbReference type="Google" id="ProtNLM"/>
    </source>
</evidence>
<name>A0A9E2KUH4_9LACO</name>
<accession>A0A9E2KUH4</accession>